<feature type="transmembrane region" description="Helical" evidence="2">
    <location>
        <begin position="112"/>
        <end position="133"/>
    </location>
</feature>
<evidence type="ECO:0000313" key="8">
    <source>
        <dbReference type="Proteomes" id="UP000664702"/>
    </source>
</evidence>
<dbReference type="KEGG" id="bban:J4G43_053035"/>
<feature type="transmembrane region" description="Helical" evidence="2">
    <location>
        <begin position="268"/>
        <end position="291"/>
    </location>
</feature>
<dbReference type="EMBL" id="CP088280">
    <property type="protein sequence ID" value="UGX91767.1"/>
    <property type="molecule type" value="Genomic_DNA"/>
</dbReference>
<name>A0A7Z0QD22_9BRAD</name>
<evidence type="ECO:0000256" key="1">
    <source>
        <dbReference type="SAM" id="MobiDB-lite"/>
    </source>
</evidence>
<feature type="transmembrane region" description="Helical" evidence="2">
    <location>
        <begin position="524"/>
        <end position="544"/>
    </location>
</feature>
<accession>A0A7Z0QD22</accession>
<keyword evidence="5" id="KW-0614">Plasmid</keyword>
<feature type="compositionally biased region" description="Pro residues" evidence="1">
    <location>
        <begin position="356"/>
        <end position="369"/>
    </location>
</feature>
<sequence length="553" mass="59458">MSANSFERMQSSAKLQIPALASATMALLAIVFYAIVFPFYEGHATTLFIFVASGTLLLGCAIVLHPSFFVVVLALFLTLGFLIKAVAHLTFGAQLIEPVGDFSGSPAQWDMALRFATAGQFGGVASIILASFVPSHGRITPSDASGQRRLGNILFGALALLLVVATCIYALNFRFAILRIGYPLGIDIHPRVYAMLAFILTWGALLGGLALTQWLIELERLRYGSLILVASFLGFLSSLTMGSRIQFLLYILASVCIVLWRWRNVQRWAEIAFALCIAGFLFVLSIAVVSIERNYAFQSGHQIVVQTPSSSIVGPPPAVGGTDAPQQPAPFPPSLPTRNSLPPSPDKPALSSPTQAPIPPSKPRQPPSPLGDTATLATKFDVVTSESRLSSVLQELRSLVLMRWIGLEGVLTTEGAERELGRDLLLRGLTEDPAAGKNGIYQRMAGDPYGKVEVFTFLTLPGIIGFASYSGSIPLIFGFVFGTILAGHLVEWFACTITGNVAVGAVSGVSLAYLTVQMGFPWTLVIYAVELCLACAGLSVFWFASRWMAMSRI</sequence>
<organism evidence="4">
    <name type="scientific">Bradyrhizobium barranii subsp. barranii</name>
    <dbReference type="NCBI Taxonomy" id="2823807"/>
    <lineage>
        <taxon>Bacteria</taxon>
        <taxon>Pseudomonadati</taxon>
        <taxon>Pseudomonadota</taxon>
        <taxon>Alphaproteobacteria</taxon>
        <taxon>Hyphomicrobiales</taxon>
        <taxon>Nitrobacteraceae</taxon>
        <taxon>Bradyrhizobium</taxon>
        <taxon>Bradyrhizobium barranii</taxon>
    </lineage>
</organism>
<reference evidence="6 7" key="1">
    <citation type="journal article" date="2017" name="Syst. Appl. Microbiol.">
        <title>Soybeans inoculated with root zone soils of Canadian native legumes harbour diverse and novel Bradyrhizobium spp. that possess agricultural potential.</title>
        <authorList>
            <person name="Bromfield E.S.P."/>
            <person name="Cloutier S."/>
            <person name="Tambong J.T."/>
            <person name="Tran Thi T.V."/>
        </authorList>
    </citation>
    <scope>NUCLEOTIDE SEQUENCE [LARGE SCALE GENOMIC DNA]</scope>
    <source>
        <strain evidence="6 7">323S2</strain>
    </source>
</reference>
<keyword evidence="2" id="KW-0812">Transmembrane</keyword>
<feature type="transmembrane region" description="Helical" evidence="2">
    <location>
        <begin position="192"/>
        <end position="216"/>
    </location>
</feature>
<feature type="transmembrane region" description="Helical" evidence="2">
    <location>
        <begin position="247"/>
        <end position="262"/>
    </location>
</feature>
<protein>
    <submittedName>
        <fullName evidence="4">Uncharacterized protein</fullName>
    </submittedName>
</protein>
<reference evidence="4" key="2">
    <citation type="submission" date="2020-06" db="EMBL/GenBank/DDBJ databases">
        <title>Whole Genome Sequence of Bradyrhizobium sp. Strain 323S2.</title>
        <authorList>
            <person name="Bromfield E.S.P."/>
        </authorList>
    </citation>
    <scope>NUCLEOTIDE SEQUENCE [LARGE SCALE GENOMIC DNA]</scope>
    <source>
        <strain evidence="4">323S2</strain>
    </source>
</reference>
<feature type="transmembrane region" description="Helical" evidence="2">
    <location>
        <begin position="47"/>
        <end position="64"/>
    </location>
</feature>
<geneLocation type="plasmid" evidence="5 8">
    <name>pBb144S4a</name>
</geneLocation>
<keyword evidence="2" id="KW-1133">Transmembrane helix</keyword>
<evidence type="ECO:0000256" key="2">
    <source>
        <dbReference type="SAM" id="Phobius"/>
    </source>
</evidence>
<reference evidence="3" key="3">
    <citation type="submission" date="2021-03" db="EMBL/GenBank/DDBJ databases">
        <title>Whole Genome Sequence of Bradyrhizobium sp. Strain 144S4.</title>
        <authorList>
            <person name="Bromfield E.S.P."/>
            <person name="Cloutier S."/>
        </authorList>
    </citation>
    <scope>NUCLEOTIDE SEQUENCE [LARGE SCALE GENOMIC DNA]</scope>
    <source>
        <strain evidence="3">144S4</strain>
    </source>
</reference>
<dbReference type="EMBL" id="JAGEMI010000004">
    <property type="protein sequence ID" value="MBO1869212.1"/>
    <property type="molecule type" value="Genomic_DNA"/>
</dbReference>
<feature type="transmembrane region" description="Helical" evidence="2">
    <location>
        <begin position="70"/>
        <end position="91"/>
    </location>
</feature>
<feature type="transmembrane region" description="Helical" evidence="2">
    <location>
        <begin position="501"/>
        <end position="518"/>
    </location>
</feature>
<dbReference type="RefSeq" id="WP_166350360.1">
    <property type="nucleotide sequence ID" value="NZ_CP086137.1"/>
</dbReference>
<dbReference type="Proteomes" id="UP000664702">
    <property type="component" value="Plasmid pBb144S4a"/>
</dbReference>
<dbReference type="EMBL" id="JACBFH010000001">
    <property type="protein sequence ID" value="NYY92258.1"/>
    <property type="molecule type" value="Genomic_DNA"/>
</dbReference>
<reference evidence="7 8" key="4">
    <citation type="journal article" date="2022" name="Int. J. Syst. Evol. Microbiol.">
        <title>Strains of Bradyrhizobium barranii sp. nov. associated with legumes native to Canada are symbionts of soybeans and belong to different subspecies (subsp. barranii subsp. nov. and subsp. apii subsp. nov.) and symbiovars (sv. glycinearum and sv. septentrionale).</title>
        <authorList>
            <person name="Bromfield E.S.P."/>
            <person name="Cloutier S."/>
            <person name="Wasai-Hara S."/>
            <person name="Minamisawa K."/>
        </authorList>
    </citation>
    <scope>NUCLEOTIDE SEQUENCE [LARGE SCALE GENOMIC DNA]</scope>
    <source>
        <strain evidence="8">144S4</strain>
        <strain evidence="7">323S2</strain>
        <plasmid evidence="5 8">pBb144S4a</plasmid>
    </source>
</reference>
<keyword evidence="2" id="KW-0472">Membrane</keyword>
<dbReference type="EMBL" id="CP086137">
    <property type="protein sequence ID" value="UEM17950.1"/>
    <property type="molecule type" value="Genomic_DNA"/>
</dbReference>
<feature type="transmembrane region" description="Helical" evidence="2">
    <location>
        <begin position="153"/>
        <end position="171"/>
    </location>
</feature>
<evidence type="ECO:0000313" key="3">
    <source>
        <dbReference type="EMBL" id="MBO1869212.1"/>
    </source>
</evidence>
<feature type="region of interest" description="Disordered" evidence="1">
    <location>
        <begin position="315"/>
        <end position="374"/>
    </location>
</feature>
<dbReference type="AlphaFoldDB" id="A0A7Z0QD22"/>
<dbReference type="Proteomes" id="UP000564836">
    <property type="component" value="Chromosome"/>
</dbReference>
<gene>
    <name evidence="6" type="ORF">G6321_00039440</name>
    <name evidence="4" type="ORF">G6321_28900</name>
    <name evidence="5" type="ORF">J4G43_053035</name>
    <name evidence="3" type="ORF">J4G43_53450</name>
</gene>
<feature type="transmembrane region" description="Helical" evidence="2">
    <location>
        <begin position="222"/>
        <end position="240"/>
    </location>
</feature>
<evidence type="ECO:0000313" key="4">
    <source>
        <dbReference type="EMBL" id="NYY92258.1"/>
    </source>
</evidence>
<evidence type="ECO:0000313" key="7">
    <source>
        <dbReference type="Proteomes" id="UP000564836"/>
    </source>
</evidence>
<proteinExistence type="predicted"/>
<feature type="transmembrane region" description="Helical" evidence="2">
    <location>
        <begin position="20"/>
        <end position="40"/>
    </location>
</feature>
<evidence type="ECO:0000313" key="5">
    <source>
        <dbReference type="EMBL" id="UEM17950.1"/>
    </source>
</evidence>
<evidence type="ECO:0000313" key="6">
    <source>
        <dbReference type="EMBL" id="UGX91767.1"/>
    </source>
</evidence>